<evidence type="ECO:0000256" key="7">
    <source>
        <dbReference type="ARBA" id="ARBA00033993"/>
    </source>
</evidence>
<dbReference type="Proteomes" id="UP000663868">
    <property type="component" value="Unassembled WGS sequence"/>
</dbReference>
<keyword evidence="3" id="KW-1003">Cell membrane</keyword>
<evidence type="ECO:0000256" key="5">
    <source>
        <dbReference type="ARBA" id="ARBA00022989"/>
    </source>
</evidence>
<dbReference type="Pfam" id="PF03253">
    <property type="entry name" value="UT"/>
    <property type="match status" value="1"/>
</dbReference>
<dbReference type="PANTHER" id="PTHR10464:SF4">
    <property type="entry name" value="UREA TRANSPORTER"/>
    <property type="match status" value="1"/>
</dbReference>
<proteinExistence type="inferred from homology"/>
<evidence type="ECO:0000313" key="10">
    <source>
        <dbReference type="Proteomes" id="UP000663868"/>
    </source>
</evidence>
<dbReference type="PANTHER" id="PTHR10464">
    <property type="entry name" value="UREA TRANSPORTER"/>
    <property type="match status" value="1"/>
</dbReference>
<evidence type="ECO:0000256" key="6">
    <source>
        <dbReference type="ARBA" id="ARBA00023136"/>
    </source>
</evidence>
<keyword evidence="5" id="KW-1133">Transmembrane helix</keyword>
<dbReference type="EMBL" id="CAJOBB010008471">
    <property type="protein sequence ID" value="CAF4209029.1"/>
    <property type="molecule type" value="Genomic_DNA"/>
</dbReference>
<comment type="catalytic activity">
    <reaction evidence="7">
        <text>urea(in) = urea(out)</text>
        <dbReference type="Rhea" id="RHEA:32799"/>
        <dbReference type="ChEBI" id="CHEBI:16199"/>
    </reaction>
</comment>
<organism evidence="9 10">
    <name type="scientific">Adineta steineri</name>
    <dbReference type="NCBI Taxonomy" id="433720"/>
    <lineage>
        <taxon>Eukaryota</taxon>
        <taxon>Metazoa</taxon>
        <taxon>Spiralia</taxon>
        <taxon>Gnathifera</taxon>
        <taxon>Rotifera</taxon>
        <taxon>Eurotatoria</taxon>
        <taxon>Bdelloidea</taxon>
        <taxon>Adinetida</taxon>
        <taxon>Adinetidae</taxon>
        <taxon>Adineta</taxon>
    </lineage>
</organism>
<name>A0A820BNU7_9BILA</name>
<comment type="subcellular location">
    <subcellularLocation>
        <location evidence="1">Cell membrane</location>
        <topology evidence="1">Multi-pass membrane protein</topology>
    </subcellularLocation>
</comment>
<keyword evidence="4" id="KW-0812">Transmembrane</keyword>
<sequence>MKIILVKIQQKNRNDEKHLRRDSDGIEYILSYIDRHHPHRKKRIYRLTWRISIDSIFRGIGQVTFANNPLSSLIITIGLFIENWQLAFYGLLGTFIST</sequence>
<dbReference type="GO" id="GO:0015204">
    <property type="term" value="F:urea transmembrane transporter activity"/>
    <property type="evidence" value="ECO:0007669"/>
    <property type="project" value="InterPro"/>
</dbReference>
<comment type="caution">
    <text evidence="9">The sequence shown here is derived from an EMBL/GenBank/DDBJ whole genome shotgun (WGS) entry which is preliminary data.</text>
</comment>
<accession>A0A820BNU7</accession>
<evidence type="ECO:0000256" key="1">
    <source>
        <dbReference type="ARBA" id="ARBA00004651"/>
    </source>
</evidence>
<dbReference type="Proteomes" id="UP000663860">
    <property type="component" value="Unassembled WGS sequence"/>
</dbReference>
<dbReference type="Gene3D" id="1.10.3430.10">
    <property type="entry name" value="Ammonium transporter AmtB like domains"/>
    <property type="match status" value="1"/>
</dbReference>
<evidence type="ECO:0000313" key="8">
    <source>
        <dbReference type="EMBL" id="CAF0737656.1"/>
    </source>
</evidence>
<evidence type="ECO:0000256" key="2">
    <source>
        <dbReference type="ARBA" id="ARBA00005914"/>
    </source>
</evidence>
<evidence type="ECO:0000313" key="9">
    <source>
        <dbReference type="EMBL" id="CAF4209029.1"/>
    </source>
</evidence>
<evidence type="ECO:0000256" key="4">
    <source>
        <dbReference type="ARBA" id="ARBA00022692"/>
    </source>
</evidence>
<evidence type="ECO:0000256" key="3">
    <source>
        <dbReference type="ARBA" id="ARBA00022475"/>
    </source>
</evidence>
<keyword evidence="6" id="KW-0472">Membrane</keyword>
<dbReference type="InterPro" id="IPR029020">
    <property type="entry name" value="Ammonium/urea_transptr"/>
</dbReference>
<protein>
    <submittedName>
        <fullName evidence="9">Uncharacterized protein</fullName>
    </submittedName>
</protein>
<dbReference type="InterPro" id="IPR004937">
    <property type="entry name" value="Urea_transporter"/>
</dbReference>
<reference evidence="9" key="1">
    <citation type="submission" date="2021-02" db="EMBL/GenBank/DDBJ databases">
        <authorList>
            <person name="Nowell W R."/>
        </authorList>
    </citation>
    <scope>NUCLEOTIDE SEQUENCE</scope>
</reference>
<dbReference type="GO" id="GO:0005886">
    <property type="term" value="C:plasma membrane"/>
    <property type="evidence" value="ECO:0007669"/>
    <property type="project" value="UniProtKB-SubCell"/>
</dbReference>
<dbReference type="EMBL" id="CAJNOE010000017">
    <property type="protein sequence ID" value="CAF0737656.1"/>
    <property type="molecule type" value="Genomic_DNA"/>
</dbReference>
<gene>
    <name evidence="8" type="ORF">IZO911_LOCUS3327</name>
    <name evidence="9" type="ORF">KXQ929_LOCUS40540</name>
</gene>
<comment type="similarity">
    <text evidence="2">Belongs to the urea transporter family.</text>
</comment>
<dbReference type="AlphaFoldDB" id="A0A820BNU7"/>